<feature type="non-terminal residue" evidence="2">
    <location>
        <position position="1"/>
    </location>
</feature>
<proteinExistence type="predicted"/>
<sequence>LNTESRISRPDQFVDEDIDKVIYIDNKCDGPLTVVSHEMDIPCHNTANFTRVPQMILVGYAAYVMTDIVNVESCKDMCANLPPDAEPDFICKSVMYYYNQQECILNSESRSSKPDLFVPEADDFKVYCIYLISLQLIDVAGRLLRCDSPYGEGLLGNCAEKLAHN</sequence>
<evidence type="ECO:0000313" key="2">
    <source>
        <dbReference type="EMBL" id="GMT01550.1"/>
    </source>
</evidence>
<accession>A0AAV5U3Y0</accession>
<dbReference type="AlphaFoldDB" id="A0AAV5U3Y0"/>
<dbReference type="EMBL" id="BTSX01000005">
    <property type="protein sequence ID" value="GMT01550.1"/>
    <property type="molecule type" value="Genomic_DNA"/>
</dbReference>
<dbReference type="InterPro" id="IPR052774">
    <property type="entry name" value="Celegans_DevNeuronal_Protein"/>
</dbReference>
<keyword evidence="3" id="KW-1185">Reference proteome</keyword>
<evidence type="ECO:0000259" key="1">
    <source>
        <dbReference type="PROSITE" id="PS50948"/>
    </source>
</evidence>
<dbReference type="Proteomes" id="UP001432027">
    <property type="component" value="Unassembled WGS sequence"/>
</dbReference>
<dbReference type="GO" id="GO:0009653">
    <property type="term" value="P:anatomical structure morphogenesis"/>
    <property type="evidence" value="ECO:0007669"/>
    <property type="project" value="TreeGrafter"/>
</dbReference>
<reference evidence="2" key="1">
    <citation type="submission" date="2023-10" db="EMBL/GenBank/DDBJ databases">
        <title>Genome assembly of Pristionchus species.</title>
        <authorList>
            <person name="Yoshida K."/>
            <person name="Sommer R.J."/>
        </authorList>
    </citation>
    <scope>NUCLEOTIDE SEQUENCE</scope>
    <source>
        <strain evidence="2">RS0144</strain>
    </source>
</reference>
<dbReference type="PROSITE" id="PS50948">
    <property type="entry name" value="PAN"/>
    <property type="match status" value="1"/>
</dbReference>
<dbReference type="Gene3D" id="3.50.4.10">
    <property type="entry name" value="Hepatocyte Growth Factor"/>
    <property type="match status" value="1"/>
</dbReference>
<organism evidence="2 3">
    <name type="scientific">Pristionchus entomophagus</name>
    <dbReference type="NCBI Taxonomy" id="358040"/>
    <lineage>
        <taxon>Eukaryota</taxon>
        <taxon>Metazoa</taxon>
        <taxon>Ecdysozoa</taxon>
        <taxon>Nematoda</taxon>
        <taxon>Chromadorea</taxon>
        <taxon>Rhabditida</taxon>
        <taxon>Rhabditina</taxon>
        <taxon>Diplogasteromorpha</taxon>
        <taxon>Diplogasteroidea</taxon>
        <taxon>Neodiplogasteridae</taxon>
        <taxon>Pristionchus</taxon>
    </lineage>
</organism>
<dbReference type="SUPFAM" id="SSF57414">
    <property type="entry name" value="Hairpin loop containing domain-like"/>
    <property type="match status" value="1"/>
</dbReference>
<dbReference type="Pfam" id="PF00024">
    <property type="entry name" value="PAN_1"/>
    <property type="match status" value="1"/>
</dbReference>
<feature type="domain" description="Apple" evidence="1">
    <location>
        <begin position="43"/>
        <end position="128"/>
    </location>
</feature>
<gene>
    <name evidence="2" type="ORF">PENTCL1PPCAC_23724</name>
</gene>
<dbReference type="InterPro" id="IPR003609">
    <property type="entry name" value="Pan_app"/>
</dbReference>
<comment type="caution">
    <text evidence="2">The sequence shown here is derived from an EMBL/GenBank/DDBJ whole genome shotgun (WGS) entry which is preliminary data.</text>
</comment>
<protein>
    <recommendedName>
        <fullName evidence="1">Apple domain-containing protein</fullName>
    </recommendedName>
</protein>
<dbReference type="SMART" id="SM00473">
    <property type="entry name" value="PAN_AP"/>
    <property type="match status" value="1"/>
</dbReference>
<evidence type="ECO:0000313" key="3">
    <source>
        <dbReference type="Proteomes" id="UP001432027"/>
    </source>
</evidence>
<name>A0AAV5U3Y0_9BILA</name>
<dbReference type="CDD" id="cd01099">
    <property type="entry name" value="PAN_AP_HGF"/>
    <property type="match status" value="1"/>
</dbReference>
<dbReference type="PANTHER" id="PTHR47327:SF4">
    <property type="entry name" value="APPLE DOMAIN-CONTAINING PROTEIN-RELATED"/>
    <property type="match status" value="1"/>
</dbReference>
<dbReference type="PANTHER" id="PTHR47327">
    <property type="entry name" value="FI18240P1-RELATED"/>
    <property type="match status" value="1"/>
</dbReference>